<dbReference type="SUPFAM" id="SSF50324">
    <property type="entry name" value="Inorganic pyrophosphatase"/>
    <property type="match status" value="1"/>
</dbReference>
<dbReference type="AlphaFoldDB" id="A0A1F5YJL5"/>
<feature type="binding site" evidence="7">
    <location>
        <position position="73"/>
    </location>
    <ligand>
        <name>Mg(2+)</name>
        <dbReference type="ChEBI" id="CHEBI:18420"/>
        <label>2</label>
    </ligand>
</feature>
<keyword evidence="4 7" id="KW-0378">Hydrolase</keyword>
<dbReference type="GO" id="GO:0004427">
    <property type="term" value="F:inorganic diphosphate phosphatase activity"/>
    <property type="evidence" value="ECO:0007669"/>
    <property type="project" value="UniProtKB-UniRule"/>
</dbReference>
<comment type="subunit">
    <text evidence="7">Homohexamer.</text>
</comment>
<feature type="binding site" evidence="7">
    <location>
        <position position="68"/>
    </location>
    <ligand>
        <name>Mg(2+)</name>
        <dbReference type="ChEBI" id="CHEBI:18420"/>
        <label>1</label>
    </ligand>
</feature>
<dbReference type="CDD" id="cd00412">
    <property type="entry name" value="pyrophosphatase"/>
    <property type="match status" value="1"/>
</dbReference>
<dbReference type="EMBL" id="MFIY01000013">
    <property type="protein sequence ID" value="OGG00345.1"/>
    <property type="molecule type" value="Genomic_DNA"/>
</dbReference>
<dbReference type="InterPro" id="IPR008162">
    <property type="entry name" value="Pyrophosphatase"/>
</dbReference>
<keyword evidence="2 7" id="KW-0963">Cytoplasm</keyword>
<dbReference type="Pfam" id="PF00719">
    <property type="entry name" value="Pyrophosphatase"/>
    <property type="match status" value="1"/>
</dbReference>
<evidence type="ECO:0000256" key="2">
    <source>
        <dbReference type="ARBA" id="ARBA00022490"/>
    </source>
</evidence>
<comment type="subcellular location">
    <subcellularLocation>
        <location evidence="7">Cytoplasm</location>
    </subcellularLocation>
</comment>
<evidence type="ECO:0000313" key="8">
    <source>
        <dbReference type="EMBL" id="OGG00345.1"/>
    </source>
</evidence>
<feature type="binding site" evidence="7">
    <location>
        <position position="105"/>
    </location>
    <ligand>
        <name>Mg(2+)</name>
        <dbReference type="ChEBI" id="CHEBI:18420"/>
        <label>1</label>
    </ligand>
</feature>
<protein>
    <recommendedName>
        <fullName evidence="7">Inorganic pyrophosphatase</fullName>
        <ecNumber evidence="7">3.6.1.1</ecNumber>
    </recommendedName>
    <alternativeName>
        <fullName evidence="7">Pyrophosphate phospho-hydrolase</fullName>
        <shortName evidence="7">PPase</shortName>
    </alternativeName>
</protein>
<dbReference type="PANTHER" id="PTHR10286">
    <property type="entry name" value="INORGANIC PYROPHOSPHATASE"/>
    <property type="match status" value="1"/>
</dbReference>
<dbReference type="GO" id="GO:0000287">
    <property type="term" value="F:magnesium ion binding"/>
    <property type="evidence" value="ECO:0007669"/>
    <property type="project" value="UniProtKB-UniRule"/>
</dbReference>
<dbReference type="InterPro" id="IPR036649">
    <property type="entry name" value="Pyrophosphatase_sf"/>
</dbReference>
<comment type="catalytic activity">
    <reaction evidence="6 7">
        <text>diphosphate + H2O = 2 phosphate + H(+)</text>
        <dbReference type="Rhea" id="RHEA:24576"/>
        <dbReference type="ChEBI" id="CHEBI:15377"/>
        <dbReference type="ChEBI" id="CHEBI:15378"/>
        <dbReference type="ChEBI" id="CHEBI:33019"/>
        <dbReference type="ChEBI" id="CHEBI:43474"/>
        <dbReference type="EC" id="3.6.1.1"/>
    </reaction>
</comment>
<dbReference type="Gene3D" id="3.90.80.10">
    <property type="entry name" value="Inorganic pyrophosphatase"/>
    <property type="match status" value="1"/>
</dbReference>
<accession>A0A1F5YJL5</accession>
<dbReference type="GO" id="GO:0006796">
    <property type="term" value="P:phosphate-containing compound metabolic process"/>
    <property type="evidence" value="ECO:0007669"/>
    <property type="project" value="InterPro"/>
</dbReference>
<dbReference type="Proteomes" id="UP000178230">
    <property type="component" value="Unassembled WGS sequence"/>
</dbReference>
<keyword evidence="3 7" id="KW-0479">Metal-binding</keyword>
<comment type="similarity">
    <text evidence="7">Belongs to the PPase family.</text>
</comment>
<evidence type="ECO:0000256" key="7">
    <source>
        <dbReference type="HAMAP-Rule" id="MF_00209"/>
    </source>
</evidence>
<feature type="binding site" evidence="7">
    <location>
        <position position="73"/>
    </location>
    <ligand>
        <name>Mg(2+)</name>
        <dbReference type="ChEBI" id="CHEBI:18420"/>
        <label>1</label>
    </ligand>
</feature>
<evidence type="ECO:0000256" key="5">
    <source>
        <dbReference type="ARBA" id="ARBA00022842"/>
    </source>
</evidence>
<comment type="cofactor">
    <cofactor evidence="1 7">
        <name>Mg(2+)</name>
        <dbReference type="ChEBI" id="CHEBI:18420"/>
    </cofactor>
</comment>
<proteinExistence type="inferred from homology"/>
<gene>
    <name evidence="7" type="primary">ppa</name>
    <name evidence="8" type="ORF">A2Y99_00980</name>
</gene>
<dbReference type="HAMAP" id="MF_00209">
    <property type="entry name" value="Inorganic_PPase"/>
    <property type="match status" value="1"/>
</dbReference>
<feature type="binding site" evidence="7">
    <location>
        <position position="58"/>
    </location>
    <ligand>
        <name>substrate</name>
    </ligand>
</feature>
<sequence>MNNMSFNHIPIGDKTPEIVNAVVEIPKGSHNKYEYDEDLEAIKLDRILHSPVYYPTDYGFIPQTRSEDGDHLDVLLIISEPVFPGCVVEVRPVGVLYMEDEAGKDEKIIAVAVNDPLLTRIKDVGDIDDFFKKEIHHFFEVYKALEKKKVKVHYWHAKEVAYTIISAAVERFLKEK</sequence>
<evidence type="ECO:0000256" key="6">
    <source>
        <dbReference type="ARBA" id="ARBA00047820"/>
    </source>
</evidence>
<evidence type="ECO:0000256" key="3">
    <source>
        <dbReference type="ARBA" id="ARBA00022723"/>
    </source>
</evidence>
<dbReference type="FunFam" id="3.90.80.10:FF:000003">
    <property type="entry name" value="Inorganic pyrophosphatase"/>
    <property type="match status" value="1"/>
</dbReference>
<keyword evidence="5 7" id="KW-0460">Magnesium</keyword>
<feature type="binding site" evidence="7">
    <location>
        <position position="32"/>
    </location>
    <ligand>
        <name>substrate</name>
    </ligand>
</feature>
<comment type="function">
    <text evidence="7">Catalyzes the hydrolysis of inorganic pyrophosphate (PPi) forming two phosphate ions.</text>
</comment>
<evidence type="ECO:0000313" key="9">
    <source>
        <dbReference type="Proteomes" id="UP000178230"/>
    </source>
</evidence>
<feature type="binding site" evidence="7">
    <location>
        <position position="142"/>
    </location>
    <ligand>
        <name>substrate</name>
    </ligand>
</feature>
<evidence type="ECO:0000256" key="1">
    <source>
        <dbReference type="ARBA" id="ARBA00001946"/>
    </source>
</evidence>
<name>A0A1F5YJL5_9BACT</name>
<comment type="caution">
    <text evidence="8">The sequence shown here is derived from an EMBL/GenBank/DDBJ whole genome shotgun (WGS) entry which is preliminary data.</text>
</comment>
<organism evidence="8 9">
    <name type="scientific">Candidatus Gottesmanbacteria bacterium RBG_13_37_7</name>
    <dbReference type="NCBI Taxonomy" id="1798369"/>
    <lineage>
        <taxon>Bacteria</taxon>
        <taxon>Candidatus Gottesmaniibacteriota</taxon>
    </lineage>
</organism>
<feature type="binding site" evidence="7">
    <location>
        <position position="46"/>
    </location>
    <ligand>
        <name>substrate</name>
    </ligand>
</feature>
<evidence type="ECO:0000256" key="4">
    <source>
        <dbReference type="ARBA" id="ARBA00022801"/>
    </source>
</evidence>
<reference evidence="8 9" key="1">
    <citation type="journal article" date="2016" name="Nat. Commun.">
        <title>Thousands of microbial genomes shed light on interconnected biogeochemical processes in an aquifer system.</title>
        <authorList>
            <person name="Anantharaman K."/>
            <person name="Brown C.T."/>
            <person name="Hug L.A."/>
            <person name="Sharon I."/>
            <person name="Castelle C.J."/>
            <person name="Probst A.J."/>
            <person name="Thomas B.C."/>
            <person name="Singh A."/>
            <person name="Wilkins M.J."/>
            <person name="Karaoz U."/>
            <person name="Brodie E.L."/>
            <person name="Williams K.H."/>
            <person name="Hubbard S.S."/>
            <person name="Banfield J.F."/>
        </authorList>
    </citation>
    <scope>NUCLEOTIDE SEQUENCE [LARGE SCALE GENOMIC DNA]</scope>
</reference>
<dbReference type="GO" id="GO:0005737">
    <property type="term" value="C:cytoplasm"/>
    <property type="evidence" value="ECO:0007669"/>
    <property type="project" value="UniProtKB-SubCell"/>
</dbReference>
<dbReference type="EC" id="3.6.1.1" evidence="7"/>